<accession>A0ABN6ER88</accession>
<name>A0ABN6ER88_9BACT</name>
<dbReference type="EMBL" id="AP024485">
    <property type="protein sequence ID" value="BCS87343.1"/>
    <property type="molecule type" value="Genomic_DNA"/>
</dbReference>
<organism evidence="1 2">
    <name type="scientific">Pseudodesulfovibrio sediminis</name>
    <dbReference type="NCBI Taxonomy" id="2810563"/>
    <lineage>
        <taxon>Bacteria</taxon>
        <taxon>Pseudomonadati</taxon>
        <taxon>Thermodesulfobacteriota</taxon>
        <taxon>Desulfovibrionia</taxon>
        <taxon>Desulfovibrionales</taxon>
        <taxon>Desulfovibrionaceae</taxon>
    </lineage>
</organism>
<dbReference type="Proteomes" id="UP001053296">
    <property type="component" value="Chromosome"/>
</dbReference>
<gene>
    <name evidence="1" type="ORF">PSDVSF_05850</name>
</gene>
<keyword evidence="2" id="KW-1185">Reference proteome</keyword>
<evidence type="ECO:0000313" key="1">
    <source>
        <dbReference type="EMBL" id="BCS87343.1"/>
    </source>
</evidence>
<proteinExistence type="predicted"/>
<sequence>MDETSHDLLVRIDERVAGIQEEIRGINDDRRCHTHTEKIKTLERIVWGCLVGVAGMAIKTVVDLVRP</sequence>
<protein>
    <recommendedName>
        <fullName evidence="3">Hemolysin XhlA</fullName>
    </recommendedName>
</protein>
<reference evidence="1" key="1">
    <citation type="journal article" date="2022" name="Arch. Microbiol.">
        <title>Pseudodesulfovibrio sediminis sp. nov., a mesophilic and neutrophilic sulfate-reducing bacterium isolated from sediment of a brackish lake.</title>
        <authorList>
            <person name="Takahashi A."/>
            <person name="Kojima H."/>
            <person name="Watanabe M."/>
            <person name="Fukui M."/>
        </authorList>
    </citation>
    <scope>NUCLEOTIDE SEQUENCE</scope>
    <source>
        <strain evidence="1">SF6</strain>
    </source>
</reference>
<evidence type="ECO:0008006" key="3">
    <source>
        <dbReference type="Google" id="ProtNLM"/>
    </source>
</evidence>
<evidence type="ECO:0000313" key="2">
    <source>
        <dbReference type="Proteomes" id="UP001053296"/>
    </source>
</evidence>
<dbReference type="RefSeq" id="WP_229593506.1">
    <property type="nucleotide sequence ID" value="NZ_AP024485.1"/>
</dbReference>